<dbReference type="AlphaFoldDB" id="A0AAD9V6B1"/>
<keyword evidence="2" id="KW-1185">Reference proteome</keyword>
<evidence type="ECO:0008006" key="3">
    <source>
        <dbReference type="Google" id="ProtNLM"/>
    </source>
</evidence>
<name>A0AAD9V6B1_ACRCE</name>
<dbReference type="Gene3D" id="3.30.40.10">
    <property type="entry name" value="Zinc/RING finger domain, C3HC4 (zinc finger)"/>
    <property type="match status" value="1"/>
</dbReference>
<evidence type="ECO:0000313" key="1">
    <source>
        <dbReference type="EMBL" id="KAK2562878.1"/>
    </source>
</evidence>
<reference evidence="1" key="1">
    <citation type="journal article" date="2023" name="G3 (Bethesda)">
        <title>Whole genome assembly and annotation of the endangered Caribbean coral Acropora cervicornis.</title>
        <authorList>
            <person name="Selwyn J.D."/>
            <person name="Vollmer S.V."/>
        </authorList>
    </citation>
    <scope>NUCLEOTIDE SEQUENCE</scope>
    <source>
        <strain evidence="1">K2</strain>
    </source>
</reference>
<evidence type="ECO:0000313" key="2">
    <source>
        <dbReference type="Proteomes" id="UP001249851"/>
    </source>
</evidence>
<dbReference type="SUPFAM" id="SSF57903">
    <property type="entry name" value="FYVE/PHD zinc finger"/>
    <property type="match status" value="1"/>
</dbReference>
<sequence>MRTVKEKLWTVLTTERGQVKAFMNGAPLTSKSGEGYGVLLEVCCTTQSEKRMIQVTSRQEALLCDGCNRWQHRRCQTGITRDQYRAAVRSGKEVIWHCLICGDSSIENSLPIAESTRLETDDFDIPASSEISFPLPSTPNASTSENQETGITTLLFLIRRDS</sequence>
<reference evidence="1" key="2">
    <citation type="journal article" date="2023" name="Science">
        <title>Genomic signatures of disease resistance in endangered staghorn corals.</title>
        <authorList>
            <person name="Vollmer S.V."/>
            <person name="Selwyn J.D."/>
            <person name="Despard B.A."/>
            <person name="Roesel C.L."/>
        </authorList>
    </citation>
    <scope>NUCLEOTIDE SEQUENCE</scope>
    <source>
        <strain evidence="1">K2</strain>
    </source>
</reference>
<proteinExistence type="predicted"/>
<comment type="caution">
    <text evidence="1">The sequence shown here is derived from an EMBL/GenBank/DDBJ whole genome shotgun (WGS) entry which is preliminary data.</text>
</comment>
<dbReference type="Proteomes" id="UP001249851">
    <property type="component" value="Unassembled WGS sequence"/>
</dbReference>
<gene>
    <name evidence="1" type="ORF">P5673_013844</name>
</gene>
<dbReference type="EMBL" id="JARQWQ010000027">
    <property type="protein sequence ID" value="KAK2562878.1"/>
    <property type="molecule type" value="Genomic_DNA"/>
</dbReference>
<protein>
    <recommendedName>
        <fullName evidence="3">PHD-type domain-containing protein</fullName>
    </recommendedName>
</protein>
<dbReference type="InterPro" id="IPR011011">
    <property type="entry name" value="Znf_FYVE_PHD"/>
</dbReference>
<dbReference type="InterPro" id="IPR013083">
    <property type="entry name" value="Znf_RING/FYVE/PHD"/>
</dbReference>
<organism evidence="1 2">
    <name type="scientific">Acropora cervicornis</name>
    <name type="common">Staghorn coral</name>
    <dbReference type="NCBI Taxonomy" id="6130"/>
    <lineage>
        <taxon>Eukaryota</taxon>
        <taxon>Metazoa</taxon>
        <taxon>Cnidaria</taxon>
        <taxon>Anthozoa</taxon>
        <taxon>Hexacorallia</taxon>
        <taxon>Scleractinia</taxon>
        <taxon>Astrocoeniina</taxon>
        <taxon>Acroporidae</taxon>
        <taxon>Acropora</taxon>
    </lineage>
</organism>
<accession>A0AAD9V6B1</accession>